<feature type="region of interest" description="Disordered" evidence="1">
    <location>
        <begin position="17"/>
        <end position="44"/>
    </location>
</feature>
<dbReference type="EMBL" id="JAHQIW010006779">
    <property type="protein sequence ID" value="KAJ1370443.1"/>
    <property type="molecule type" value="Genomic_DNA"/>
</dbReference>
<feature type="compositionally biased region" description="Basic and acidic residues" evidence="1">
    <location>
        <begin position="35"/>
        <end position="44"/>
    </location>
</feature>
<sequence length="114" mass="13505">MITVRLQYDASAREDCATSSDAGQWQNARGQTRTHPRERVRAGNSREVRRTWNLRSAQKRFRWKVREESYDLWLATPAHWMDTFPRERVLKWSIEIDKKSGILTQPYSSGCLYT</sequence>
<evidence type="ECO:0000313" key="3">
    <source>
        <dbReference type="Proteomes" id="UP001196413"/>
    </source>
</evidence>
<reference evidence="2" key="1">
    <citation type="submission" date="2021-06" db="EMBL/GenBank/DDBJ databases">
        <title>Parelaphostrongylus tenuis whole genome reference sequence.</title>
        <authorList>
            <person name="Garwood T.J."/>
            <person name="Larsen P.A."/>
            <person name="Fountain-Jones N.M."/>
            <person name="Garbe J.R."/>
            <person name="Macchietto M.G."/>
            <person name="Kania S.A."/>
            <person name="Gerhold R.W."/>
            <person name="Richards J.E."/>
            <person name="Wolf T.M."/>
        </authorList>
    </citation>
    <scope>NUCLEOTIDE SEQUENCE</scope>
    <source>
        <strain evidence="2">MNPRO001-30</strain>
        <tissue evidence="2">Meninges</tissue>
    </source>
</reference>
<name>A0AAD5R6L8_PARTN</name>
<protein>
    <submittedName>
        <fullName evidence="2">Uncharacterized protein</fullName>
    </submittedName>
</protein>
<organism evidence="2 3">
    <name type="scientific">Parelaphostrongylus tenuis</name>
    <name type="common">Meningeal worm</name>
    <dbReference type="NCBI Taxonomy" id="148309"/>
    <lineage>
        <taxon>Eukaryota</taxon>
        <taxon>Metazoa</taxon>
        <taxon>Ecdysozoa</taxon>
        <taxon>Nematoda</taxon>
        <taxon>Chromadorea</taxon>
        <taxon>Rhabditida</taxon>
        <taxon>Rhabditina</taxon>
        <taxon>Rhabditomorpha</taxon>
        <taxon>Strongyloidea</taxon>
        <taxon>Metastrongylidae</taxon>
        <taxon>Parelaphostrongylus</taxon>
    </lineage>
</organism>
<feature type="compositionally biased region" description="Polar residues" evidence="1">
    <location>
        <begin position="17"/>
        <end position="31"/>
    </location>
</feature>
<dbReference type="AlphaFoldDB" id="A0AAD5R6L8"/>
<comment type="caution">
    <text evidence="2">The sequence shown here is derived from an EMBL/GenBank/DDBJ whole genome shotgun (WGS) entry which is preliminary data.</text>
</comment>
<proteinExistence type="predicted"/>
<dbReference type="Proteomes" id="UP001196413">
    <property type="component" value="Unassembled WGS sequence"/>
</dbReference>
<evidence type="ECO:0000313" key="2">
    <source>
        <dbReference type="EMBL" id="KAJ1370443.1"/>
    </source>
</evidence>
<accession>A0AAD5R6L8</accession>
<keyword evidence="3" id="KW-1185">Reference proteome</keyword>
<gene>
    <name evidence="2" type="ORF">KIN20_032167</name>
</gene>
<evidence type="ECO:0000256" key="1">
    <source>
        <dbReference type="SAM" id="MobiDB-lite"/>
    </source>
</evidence>